<organism evidence="2 3">
    <name type="scientific">Pseudoalteromonas espejiana</name>
    <dbReference type="NCBI Taxonomy" id="28107"/>
    <lineage>
        <taxon>Bacteria</taxon>
        <taxon>Pseudomonadati</taxon>
        <taxon>Pseudomonadota</taxon>
        <taxon>Gammaproteobacteria</taxon>
        <taxon>Alteromonadales</taxon>
        <taxon>Pseudoalteromonadaceae</taxon>
        <taxon>Pseudoalteromonas</taxon>
    </lineage>
</organism>
<protein>
    <recommendedName>
        <fullName evidence="4">DUF3080 domain-containing protein</fullName>
    </recommendedName>
</protein>
<proteinExistence type="predicted"/>
<dbReference type="EMBL" id="BJUM01000006">
    <property type="protein sequence ID" value="GEK54010.1"/>
    <property type="molecule type" value="Genomic_DNA"/>
</dbReference>
<evidence type="ECO:0000313" key="2">
    <source>
        <dbReference type="EMBL" id="GEK54010.1"/>
    </source>
</evidence>
<accession>A0A510XSM5</accession>
<dbReference type="Proteomes" id="UP000321419">
    <property type="component" value="Unassembled WGS sequence"/>
</dbReference>
<dbReference type="Pfam" id="PF11279">
    <property type="entry name" value="DUF3080"/>
    <property type="match status" value="1"/>
</dbReference>
<keyword evidence="3" id="KW-1185">Reference proteome</keyword>
<evidence type="ECO:0000256" key="1">
    <source>
        <dbReference type="SAM" id="SignalP"/>
    </source>
</evidence>
<evidence type="ECO:0008006" key="4">
    <source>
        <dbReference type="Google" id="ProtNLM"/>
    </source>
</evidence>
<name>A0A510XSM5_9GAMM</name>
<dbReference type="InterPro" id="IPR021431">
    <property type="entry name" value="DUF3080"/>
</dbReference>
<feature type="chain" id="PRO_5021986686" description="DUF3080 domain-containing protein" evidence="1">
    <location>
        <begin position="27"/>
        <end position="347"/>
    </location>
</feature>
<gene>
    <name evidence="2" type="ORF">PES01_08550</name>
</gene>
<dbReference type="RefSeq" id="WP_089347817.1">
    <property type="nucleotide sequence ID" value="NZ_BJUM01000006.1"/>
</dbReference>
<evidence type="ECO:0000313" key="3">
    <source>
        <dbReference type="Proteomes" id="UP000321419"/>
    </source>
</evidence>
<comment type="caution">
    <text evidence="2">The sequence shown here is derived from an EMBL/GenBank/DDBJ whole genome shotgun (WGS) entry which is preliminary data.</text>
</comment>
<sequence length="347" mass="39106">MFNYTLNNSKNIRLFSLIALCFFALAGCTKAPSNSNKTYIERLSNTLQTAKPQLNKPTTISPLLLPEKALNNTTISLIELAGLSHCKLSILISEHNNQLGKTAGHAGILKYQIDFIQNAQQCLATLKPSSKIYKTLLSAKNNKEQSLNHYFNLILYNETELKHSWQASSAELSSSPAGFSDTVEAMQQLVAIKHNIETKQYLKISSTDIFKALEILNKYRFNQQLINTARLQIAFNNSATQFVNTQRLADICPVGKNKKTANIVSNVFHKFYLGEVQPYQANLAGYLGTLLPLYHQLWFNQPVTNKQVNALIDSSSKTNLLNQLKRSAKSHVTWWQKFYKTCEISPI</sequence>
<dbReference type="OrthoDB" id="5760979at2"/>
<dbReference type="AlphaFoldDB" id="A0A510XSM5"/>
<reference evidence="2 3" key="1">
    <citation type="submission" date="2019-07" db="EMBL/GenBank/DDBJ databases">
        <title>Whole genome shotgun sequence of Pseudoalteromonas espejiana NBRC 102222.</title>
        <authorList>
            <person name="Hosoyama A."/>
            <person name="Uohara A."/>
            <person name="Ohji S."/>
            <person name="Ichikawa N."/>
        </authorList>
    </citation>
    <scope>NUCLEOTIDE SEQUENCE [LARGE SCALE GENOMIC DNA]</scope>
    <source>
        <strain evidence="2 3">NBRC 102222</strain>
    </source>
</reference>
<feature type="signal peptide" evidence="1">
    <location>
        <begin position="1"/>
        <end position="26"/>
    </location>
</feature>
<keyword evidence="1" id="KW-0732">Signal</keyword>